<organism evidence="2 3">
    <name type="scientific">Dendrobium thyrsiflorum</name>
    <name type="common">Pinecone-like raceme dendrobium</name>
    <name type="synonym">Orchid</name>
    <dbReference type="NCBI Taxonomy" id="117978"/>
    <lineage>
        <taxon>Eukaryota</taxon>
        <taxon>Viridiplantae</taxon>
        <taxon>Streptophyta</taxon>
        <taxon>Embryophyta</taxon>
        <taxon>Tracheophyta</taxon>
        <taxon>Spermatophyta</taxon>
        <taxon>Magnoliopsida</taxon>
        <taxon>Liliopsida</taxon>
        <taxon>Asparagales</taxon>
        <taxon>Orchidaceae</taxon>
        <taxon>Epidendroideae</taxon>
        <taxon>Malaxideae</taxon>
        <taxon>Dendrobiinae</taxon>
        <taxon>Dendrobium</taxon>
    </lineage>
</organism>
<evidence type="ECO:0000313" key="2">
    <source>
        <dbReference type="EMBL" id="KAL0922780.1"/>
    </source>
</evidence>
<dbReference type="EMBL" id="JANQDX010000006">
    <property type="protein sequence ID" value="KAL0922780.1"/>
    <property type="molecule type" value="Genomic_DNA"/>
</dbReference>
<accession>A0ABD0VCR6</accession>
<keyword evidence="1" id="KW-0472">Membrane</keyword>
<keyword evidence="1" id="KW-0812">Transmembrane</keyword>
<reference evidence="2 3" key="1">
    <citation type="journal article" date="2024" name="Plant Biotechnol. J.">
        <title>Dendrobium thyrsiflorum genome and its molecular insights into genes involved in important horticultural traits.</title>
        <authorList>
            <person name="Chen B."/>
            <person name="Wang J.Y."/>
            <person name="Zheng P.J."/>
            <person name="Li K.L."/>
            <person name="Liang Y.M."/>
            <person name="Chen X.F."/>
            <person name="Zhang C."/>
            <person name="Zhao X."/>
            <person name="He X."/>
            <person name="Zhang G.Q."/>
            <person name="Liu Z.J."/>
            <person name="Xu Q."/>
        </authorList>
    </citation>
    <scope>NUCLEOTIDE SEQUENCE [LARGE SCALE GENOMIC DNA]</scope>
    <source>
        <strain evidence="2">GZMU011</strain>
    </source>
</reference>
<name>A0ABD0VCR6_DENTH</name>
<comment type="caution">
    <text evidence="2">The sequence shown here is derived from an EMBL/GenBank/DDBJ whole genome shotgun (WGS) entry which is preliminary data.</text>
</comment>
<keyword evidence="3" id="KW-1185">Reference proteome</keyword>
<evidence type="ECO:0000313" key="3">
    <source>
        <dbReference type="Proteomes" id="UP001552299"/>
    </source>
</evidence>
<dbReference type="SUPFAM" id="SSF57850">
    <property type="entry name" value="RING/U-box"/>
    <property type="match status" value="1"/>
</dbReference>
<sequence>MDSPPENDVCSVCHERFTLPCQANCSHWFCERQKKVEIGLTLVNVLFWVILLSSLYLAIWGKNVGNGNGIYAVSDPGPTACEVGEEIVKGSWKLVEENIDWDDDVEHIS</sequence>
<evidence type="ECO:0000256" key="1">
    <source>
        <dbReference type="SAM" id="Phobius"/>
    </source>
</evidence>
<keyword evidence="1" id="KW-1133">Transmembrane helix</keyword>
<protein>
    <submittedName>
        <fullName evidence="2">Uncharacterized protein</fullName>
    </submittedName>
</protein>
<dbReference type="AlphaFoldDB" id="A0ABD0VCR6"/>
<feature type="transmembrane region" description="Helical" evidence="1">
    <location>
        <begin position="38"/>
        <end position="59"/>
    </location>
</feature>
<proteinExistence type="predicted"/>
<dbReference type="Proteomes" id="UP001552299">
    <property type="component" value="Unassembled WGS sequence"/>
</dbReference>
<gene>
    <name evidence="2" type="ORF">M5K25_006797</name>
</gene>